<dbReference type="AlphaFoldDB" id="A0A6A5S5D6"/>
<evidence type="ECO:0000256" key="1">
    <source>
        <dbReference type="SAM" id="MobiDB-lite"/>
    </source>
</evidence>
<evidence type="ECO:0000313" key="3">
    <source>
        <dbReference type="EMBL" id="KAF1935835.1"/>
    </source>
</evidence>
<protein>
    <recommendedName>
        <fullName evidence="2">Heterokaryon incompatibility domain-containing protein</fullName>
    </recommendedName>
</protein>
<dbReference type="Proteomes" id="UP000800038">
    <property type="component" value="Unassembled WGS sequence"/>
</dbReference>
<name>A0A6A5S5D6_9PLEO</name>
<sequence length="614" mass="70390">MDRVIRFAQSINVTKLWIDKECIYQRKGDERCWPVDKERGVQIMDVVYGDSTASEVDTLSSLLHGSLFVNPKDKESPEMRPGVNIIEVQMLILRILSDPRFSRGWIFQEDHLASTVMTLLIPCNEKLVKGRKYDFGKIPGELRVKLATFRQTATMFCLACPEDHRRWPNIEILRKVKQYNIWNRKVYRTDDNRPDGPHLRLWSDGLSYNGGEKLNTKKNYSSVSIYPTTTNSVLDDICSRSVENEEDRLAILANALKFSKRLDIGKESPLNKPGKYSLSTALLALILMNGEILMNVESEPFTYLPSTQSLMYRTLQSYLNCCEYRFNAPNFRLHQTFIDRCRFKSPIITSRGIETKGFLFELLPRYQPGSQGYHSNPVRLSDRDRADLHSIAGYPRPPKMARGRKLDLSAHAALSMLIKKLDEVWPDGRLARYLHDHLQLDHNPPPPEYARNSTPIVVDMISALYQALLDDRELRLARLASAPADAEPTAIFITPEQDGWKTQMEDDGPVTTDGQVVPAKVFTSWDSGRNAYDKERLASLEVAICEKYSRPRQEGDEEHEECSMKNLGWVNGVWDVRGEEMGNYVFPLAGITEEPEREGDKKRKRGSFQDEEDD</sequence>
<gene>
    <name evidence="3" type="ORF">EJ02DRAFT_448412</name>
</gene>
<feature type="region of interest" description="Disordered" evidence="1">
    <location>
        <begin position="590"/>
        <end position="614"/>
    </location>
</feature>
<dbReference type="OrthoDB" id="270167at2759"/>
<organism evidence="3 4">
    <name type="scientific">Clathrospora elynae</name>
    <dbReference type="NCBI Taxonomy" id="706981"/>
    <lineage>
        <taxon>Eukaryota</taxon>
        <taxon>Fungi</taxon>
        <taxon>Dikarya</taxon>
        <taxon>Ascomycota</taxon>
        <taxon>Pezizomycotina</taxon>
        <taxon>Dothideomycetes</taxon>
        <taxon>Pleosporomycetidae</taxon>
        <taxon>Pleosporales</taxon>
        <taxon>Diademaceae</taxon>
        <taxon>Clathrospora</taxon>
    </lineage>
</organism>
<accession>A0A6A5S5D6</accession>
<dbReference type="InterPro" id="IPR010730">
    <property type="entry name" value="HET"/>
</dbReference>
<reference evidence="3" key="1">
    <citation type="journal article" date="2020" name="Stud. Mycol.">
        <title>101 Dothideomycetes genomes: a test case for predicting lifestyles and emergence of pathogens.</title>
        <authorList>
            <person name="Haridas S."/>
            <person name="Albert R."/>
            <person name="Binder M."/>
            <person name="Bloem J."/>
            <person name="Labutti K."/>
            <person name="Salamov A."/>
            <person name="Andreopoulos B."/>
            <person name="Baker S."/>
            <person name="Barry K."/>
            <person name="Bills G."/>
            <person name="Bluhm B."/>
            <person name="Cannon C."/>
            <person name="Castanera R."/>
            <person name="Culley D."/>
            <person name="Daum C."/>
            <person name="Ezra D."/>
            <person name="Gonzalez J."/>
            <person name="Henrissat B."/>
            <person name="Kuo A."/>
            <person name="Liang C."/>
            <person name="Lipzen A."/>
            <person name="Lutzoni F."/>
            <person name="Magnuson J."/>
            <person name="Mondo S."/>
            <person name="Nolan M."/>
            <person name="Ohm R."/>
            <person name="Pangilinan J."/>
            <person name="Park H.-J."/>
            <person name="Ramirez L."/>
            <person name="Alfaro M."/>
            <person name="Sun H."/>
            <person name="Tritt A."/>
            <person name="Yoshinaga Y."/>
            <person name="Zwiers L.-H."/>
            <person name="Turgeon B."/>
            <person name="Goodwin S."/>
            <person name="Spatafora J."/>
            <person name="Crous P."/>
            <person name="Grigoriev I."/>
        </authorList>
    </citation>
    <scope>NUCLEOTIDE SEQUENCE</scope>
    <source>
        <strain evidence="3">CBS 161.51</strain>
    </source>
</reference>
<evidence type="ECO:0000313" key="4">
    <source>
        <dbReference type="Proteomes" id="UP000800038"/>
    </source>
</evidence>
<dbReference type="EMBL" id="ML976231">
    <property type="protein sequence ID" value="KAF1935835.1"/>
    <property type="molecule type" value="Genomic_DNA"/>
</dbReference>
<proteinExistence type="predicted"/>
<feature type="domain" description="Heterokaryon incompatibility" evidence="2">
    <location>
        <begin position="3"/>
        <end position="109"/>
    </location>
</feature>
<dbReference type="Pfam" id="PF06985">
    <property type="entry name" value="HET"/>
    <property type="match status" value="1"/>
</dbReference>
<keyword evidence="4" id="KW-1185">Reference proteome</keyword>
<evidence type="ECO:0000259" key="2">
    <source>
        <dbReference type="Pfam" id="PF06985"/>
    </source>
</evidence>